<proteinExistence type="predicted"/>
<evidence type="ECO:0000313" key="1">
    <source>
        <dbReference type="EMBL" id="KAF5192856.1"/>
    </source>
</evidence>
<accession>A0A7J6W667</accession>
<dbReference type="AlphaFoldDB" id="A0A7J6W667"/>
<evidence type="ECO:0000313" key="2">
    <source>
        <dbReference type="Proteomes" id="UP000554482"/>
    </source>
</evidence>
<gene>
    <name evidence="1" type="ORF">FRX31_017557</name>
</gene>
<comment type="caution">
    <text evidence="1">The sequence shown here is derived from an EMBL/GenBank/DDBJ whole genome shotgun (WGS) entry which is preliminary data.</text>
</comment>
<organism evidence="1 2">
    <name type="scientific">Thalictrum thalictroides</name>
    <name type="common">Rue-anemone</name>
    <name type="synonym">Anemone thalictroides</name>
    <dbReference type="NCBI Taxonomy" id="46969"/>
    <lineage>
        <taxon>Eukaryota</taxon>
        <taxon>Viridiplantae</taxon>
        <taxon>Streptophyta</taxon>
        <taxon>Embryophyta</taxon>
        <taxon>Tracheophyta</taxon>
        <taxon>Spermatophyta</taxon>
        <taxon>Magnoliopsida</taxon>
        <taxon>Ranunculales</taxon>
        <taxon>Ranunculaceae</taxon>
        <taxon>Thalictroideae</taxon>
        <taxon>Thalictrum</taxon>
    </lineage>
</organism>
<dbReference type="Proteomes" id="UP000554482">
    <property type="component" value="Unassembled WGS sequence"/>
</dbReference>
<dbReference type="EMBL" id="JABWDY010020842">
    <property type="protein sequence ID" value="KAF5192856.1"/>
    <property type="molecule type" value="Genomic_DNA"/>
</dbReference>
<reference evidence="1 2" key="1">
    <citation type="submission" date="2020-06" db="EMBL/GenBank/DDBJ databases">
        <title>Transcriptomic and genomic resources for Thalictrum thalictroides and T. hernandezii: Facilitating candidate gene discovery in an emerging model plant lineage.</title>
        <authorList>
            <person name="Arias T."/>
            <person name="Riano-Pachon D.M."/>
            <person name="Di Stilio V.S."/>
        </authorList>
    </citation>
    <scope>NUCLEOTIDE SEQUENCE [LARGE SCALE GENOMIC DNA]</scope>
    <source>
        <strain evidence="2">cv. WT478/WT964</strain>
        <tissue evidence="1">Leaves</tissue>
    </source>
</reference>
<dbReference type="OrthoDB" id="1934337at2759"/>
<name>A0A7J6W667_THATH</name>
<protein>
    <submittedName>
        <fullName evidence="1">Uncharacterized protein</fullName>
    </submittedName>
</protein>
<keyword evidence="2" id="KW-1185">Reference proteome</keyword>
<sequence length="72" mass="7953">MDMMEKDLKSELENIQATVELNNSGESLVDPAITKEAKADATSKSDISEQLDAKKKELICQIFVHLLCCIIA</sequence>